<evidence type="ECO:0000313" key="2">
    <source>
        <dbReference type="Proteomes" id="UP000044602"/>
    </source>
</evidence>
<reference evidence="1 2" key="1">
    <citation type="submission" date="2015-05" db="EMBL/GenBank/DDBJ databases">
        <authorList>
            <person name="Wang D.B."/>
            <person name="Wang M."/>
        </authorList>
    </citation>
    <scope>NUCLEOTIDE SEQUENCE [LARGE SCALE GENOMIC DNA]</scope>
    <source>
        <strain evidence="1">VL1</strain>
    </source>
</reference>
<organism evidence="1 2">
    <name type="scientific">Verticillium longisporum</name>
    <name type="common">Verticillium dahliae var. longisporum</name>
    <dbReference type="NCBI Taxonomy" id="100787"/>
    <lineage>
        <taxon>Eukaryota</taxon>
        <taxon>Fungi</taxon>
        <taxon>Dikarya</taxon>
        <taxon>Ascomycota</taxon>
        <taxon>Pezizomycotina</taxon>
        <taxon>Sordariomycetes</taxon>
        <taxon>Hypocreomycetidae</taxon>
        <taxon>Glomerellales</taxon>
        <taxon>Plectosphaerellaceae</taxon>
        <taxon>Verticillium</taxon>
    </lineage>
</organism>
<keyword evidence="2" id="KW-1185">Reference proteome</keyword>
<protein>
    <submittedName>
        <fullName evidence="1">Uncharacterized protein</fullName>
    </submittedName>
</protein>
<proteinExistence type="predicted"/>
<dbReference type="EMBL" id="CVQH01004447">
    <property type="protein sequence ID" value="CRK13306.1"/>
    <property type="molecule type" value="Genomic_DNA"/>
</dbReference>
<gene>
    <name evidence="1" type="ORF">BN1708_010754</name>
</gene>
<evidence type="ECO:0000313" key="1">
    <source>
        <dbReference type="EMBL" id="CRK13306.1"/>
    </source>
</evidence>
<name>A0A0G4KUG7_VERLO</name>
<dbReference type="Proteomes" id="UP000044602">
    <property type="component" value="Unassembled WGS sequence"/>
</dbReference>
<sequence>MCSQASAHHLFGALVNLGEEGVKDRLLEALALVNVVNHVADLAGALLLKDLVALLELEVIVQLLDDGLLGLVLLAVVVLENLALLGGGDLQGLVDEPAALVVHNVGADLANVLGQAKVVEVVVLDLEVLAEGDEDGLGLLEVVGRGNVEAVQGEGDGQVERVVGRLVDDDEAVLVHGEVVEVDLVLGGREQVAELAHLRLKGDVVEELDEVDVGRRIATITIETNGGPPVSPGT</sequence>
<dbReference type="AlphaFoldDB" id="A0A0G4KUG7"/>
<accession>A0A0G4KUG7</accession>